<feature type="transmembrane region" description="Helical" evidence="1">
    <location>
        <begin position="454"/>
        <end position="472"/>
    </location>
</feature>
<dbReference type="RefSeq" id="WP_084519100.1">
    <property type="nucleotide sequence ID" value="NZ_QQAZ01000007.1"/>
</dbReference>
<feature type="transmembrane region" description="Helical" evidence="1">
    <location>
        <begin position="556"/>
        <end position="573"/>
    </location>
</feature>
<reference evidence="3 4" key="1">
    <citation type="submission" date="2018-07" db="EMBL/GenBank/DDBJ databases">
        <title>Genomic Encyclopedia of Type Strains, Phase IV (KMG-IV): sequencing the most valuable type-strain genomes for metagenomic binning, comparative biology and taxonomic classification.</title>
        <authorList>
            <person name="Goeker M."/>
        </authorList>
    </citation>
    <scope>NUCLEOTIDE SEQUENCE [LARGE SCALE GENOMIC DNA]</scope>
    <source>
        <strain evidence="3 4">DSM 44952</strain>
    </source>
</reference>
<dbReference type="InterPro" id="IPR003594">
    <property type="entry name" value="HATPase_dom"/>
</dbReference>
<dbReference type="EMBL" id="QQAZ01000007">
    <property type="protein sequence ID" value="RDI48943.1"/>
    <property type="molecule type" value="Genomic_DNA"/>
</dbReference>
<feature type="transmembrane region" description="Helical" evidence="1">
    <location>
        <begin position="97"/>
        <end position="116"/>
    </location>
</feature>
<dbReference type="AlphaFoldDB" id="A0A370H078"/>
<dbReference type="STRING" id="1210089.GCA_001613165_00558"/>
<dbReference type="Proteomes" id="UP000255355">
    <property type="component" value="Unassembled WGS sequence"/>
</dbReference>
<gene>
    <name evidence="3" type="ORF">DFR68_10768</name>
</gene>
<evidence type="ECO:0000259" key="2">
    <source>
        <dbReference type="Pfam" id="PF02518"/>
    </source>
</evidence>
<dbReference type="Pfam" id="PF02518">
    <property type="entry name" value="HATPase_c"/>
    <property type="match status" value="1"/>
</dbReference>
<feature type="transmembrane region" description="Helical" evidence="1">
    <location>
        <begin position="37"/>
        <end position="53"/>
    </location>
</feature>
<evidence type="ECO:0000256" key="1">
    <source>
        <dbReference type="SAM" id="Phobius"/>
    </source>
</evidence>
<organism evidence="3 4">
    <name type="scientific">Nocardia mexicana</name>
    <dbReference type="NCBI Taxonomy" id="279262"/>
    <lineage>
        <taxon>Bacteria</taxon>
        <taxon>Bacillati</taxon>
        <taxon>Actinomycetota</taxon>
        <taxon>Actinomycetes</taxon>
        <taxon>Mycobacteriales</taxon>
        <taxon>Nocardiaceae</taxon>
        <taxon>Nocardia</taxon>
    </lineage>
</organism>
<sequence length="745" mass="76995">MDALRGDETAAGSMQVIRMRSPGPTAAGRAEERARRAMGVAAGVGGVLWLFTHRRTIAAQADLIAAWWTPLVVTLVSVAGSALIAVAVLLGGRAVGTAAAMLAVVVPAGIATLPLAGEFGCFGPAGTWMPPLVAVSAMAGVLVWPRGWPINLVLTGAVAVAVDFYVTGGAGIHSVAESLARTWVMQGFFACITAGILRAAVQLDAATAATVRQAAVAASAEATDRERSRFAGLIHDNVLATLRDAARGGRDTLVPAATRTLHQLDDSSHDDDEKVAVPAAVETLRGAALEAGGGITVDTRIGTHATELPGDVVSALGAAVGEAARNSVRHSAVGGREVVRTALVAIDDTGATVRIRDDGAGFDPGRVAGDRLGIRSSIIARMRRVPGGDAVIESQPGRGTVVTLRWLRTAAAEAHLPTLISVRGGSGIAMLVMLELAVTMLMVGYLSGRADPHAAIAGYGLVGVAGAAVLIARHDPLPLPATAFAILSGPAAVLAIRIHPPDHFVHHGSWILVAYSYVLALLAIRGRIAAAWIGLATAAAVFAATGAGTAAAIDGAAVTTGTVLAASGFALYMRPMLRSFHLARAEVARHAGAEARIAAQDRERRRQLSYLDRTARPMLESIASGEPPDDARRQECALLEAQLRDRLRAPCFDTPGMVDATRRARRRGVAVTLLDDGGLDAASDEVRNRALATSTAALDATTDGRITVRALPPGRPLLVTVVSDQPLRIEIGPDGTPTPQHTTHI</sequence>
<feature type="transmembrane region" description="Helical" evidence="1">
    <location>
        <begin position="531"/>
        <end position="550"/>
    </location>
</feature>
<feature type="transmembrane region" description="Helical" evidence="1">
    <location>
        <begin position="128"/>
        <end position="145"/>
    </location>
</feature>
<feature type="transmembrane region" description="Helical" evidence="1">
    <location>
        <begin position="65"/>
        <end position="90"/>
    </location>
</feature>
<feature type="domain" description="Histidine kinase/HSP90-like ATPase" evidence="2">
    <location>
        <begin position="315"/>
        <end position="406"/>
    </location>
</feature>
<proteinExistence type="predicted"/>
<dbReference type="GO" id="GO:0016301">
    <property type="term" value="F:kinase activity"/>
    <property type="evidence" value="ECO:0007669"/>
    <property type="project" value="UniProtKB-KW"/>
</dbReference>
<feature type="transmembrane region" description="Helical" evidence="1">
    <location>
        <begin position="152"/>
        <end position="176"/>
    </location>
</feature>
<feature type="transmembrane region" description="Helical" evidence="1">
    <location>
        <begin position="182"/>
        <end position="201"/>
    </location>
</feature>
<keyword evidence="3" id="KW-0418">Kinase</keyword>
<feature type="transmembrane region" description="Helical" evidence="1">
    <location>
        <begin position="479"/>
        <end position="498"/>
    </location>
</feature>
<keyword evidence="1" id="KW-0472">Membrane</keyword>
<accession>A0A370H078</accession>
<evidence type="ECO:0000313" key="4">
    <source>
        <dbReference type="Proteomes" id="UP000255355"/>
    </source>
</evidence>
<protein>
    <submittedName>
        <fullName evidence="3">Signal transduction histidine kinase</fullName>
    </submittedName>
</protein>
<dbReference type="Gene3D" id="3.30.565.10">
    <property type="entry name" value="Histidine kinase-like ATPase, C-terminal domain"/>
    <property type="match status" value="1"/>
</dbReference>
<dbReference type="InterPro" id="IPR036890">
    <property type="entry name" value="HATPase_C_sf"/>
</dbReference>
<dbReference type="SUPFAM" id="SSF55874">
    <property type="entry name" value="ATPase domain of HSP90 chaperone/DNA topoisomerase II/histidine kinase"/>
    <property type="match status" value="1"/>
</dbReference>
<comment type="caution">
    <text evidence="3">The sequence shown here is derived from an EMBL/GenBank/DDBJ whole genome shotgun (WGS) entry which is preliminary data.</text>
</comment>
<feature type="transmembrane region" description="Helical" evidence="1">
    <location>
        <begin position="428"/>
        <end position="448"/>
    </location>
</feature>
<feature type="transmembrane region" description="Helical" evidence="1">
    <location>
        <begin position="504"/>
        <end position="524"/>
    </location>
</feature>
<keyword evidence="1" id="KW-0812">Transmembrane</keyword>
<evidence type="ECO:0000313" key="3">
    <source>
        <dbReference type="EMBL" id="RDI48943.1"/>
    </source>
</evidence>
<keyword evidence="4" id="KW-1185">Reference proteome</keyword>
<name>A0A370H078_9NOCA</name>
<keyword evidence="3" id="KW-0808">Transferase</keyword>
<keyword evidence="1" id="KW-1133">Transmembrane helix</keyword>